<organism evidence="2 3">
    <name type="scientific">Galdieria yellowstonensis</name>
    <dbReference type="NCBI Taxonomy" id="3028027"/>
    <lineage>
        <taxon>Eukaryota</taxon>
        <taxon>Rhodophyta</taxon>
        <taxon>Bangiophyceae</taxon>
        <taxon>Galdieriales</taxon>
        <taxon>Galdieriaceae</taxon>
        <taxon>Galdieria</taxon>
    </lineage>
</organism>
<comment type="caution">
    <text evidence="2">The sequence shown here is derived from an EMBL/GenBank/DDBJ whole genome shotgun (WGS) entry which is preliminary data.</text>
</comment>
<gene>
    <name evidence="2" type="ORF">GAYE_SCF27MG4694</name>
</gene>
<keyword evidence="3" id="KW-1185">Reference proteome</keyword>
<reference evidence="2 3" key="1">
    <citation type="submission" date="2022-07" db="EMBL/GenBank/DDBJ databases">
        <title>Genome-wide signatures of adaptation to extreme environments.</title>
        <authorList>
            <person name="Cho C.H."/>
            <person name="Yoon H.S."/>
        </authorList>
    </citation>
    <scope>NUCLEOTIDE SEQUENCE [LARGE SCALE GENOMIC DNA]</scope>
    <source>
        <strain evidence="2 3">108.79 E11</strain>
    </source>
</reference>
<proteinExistence type="predicted"/>
<dbReference type="EMBL" id="JANCYU010000043">
    <property type="protein sequence ID" value="KAK4526777.1"/>
    <property type="molecule type" value="Genomic_DNA"/>
</dbReference>
<feature type="transmembrane region" description="Helical" evidence="1">
    <location>
        <begin position="208"/>
        <end position="231"/>
    </location>
</feature>
<accession>A0AAV9IH66</accession>
<feature type="transmembrane region" description="Helical" evidence="1">
    <location>
        <begin position="88"/>
        <end position="114"/>
    </location>
</feature>
<keyword evidence="1" id="KW-0812">Transmembrane</keyword>
<evidence type="ECO:0000256" key="1">
    <source>
        <dbReference type="SAM" id="Phobius"/>
    </source>
</evidence>
<dbReference type="Proteomes" id="UP001300502">
    <property type="component" value="Unassembled WGS sequence"/>
</dbReference>
<name>A0AAV9IH66_9RHOD</name>
<dbReference type="AlphaFoldDB" id="A0AAV9IH66"/>
<evidence type="ECO:0000313" key="3">
    <source>
        <dbReference type="Proteomes" id="UP001300502"/>
    </source>
</evidence>
<sequence length="265" mass="29498">MTDDEQHRETNVVSVEKDIKNSPKSVSFRDVYAEGKEKPYLSGYAARKRTWLHEAFGSMAAFGGAALGGLLTLHRIEIYLLKKFPKQWVLHGFIVGPPTATVGAVCAGLFQGIVKGCFPPDYSEKGPRWLESDSYAGLRVAQIEKTPDMSYTKQRYLQAVNAELSPTLPIYVGFMSCVGFPMAAYKPLYKKCMQVVSVRFPNYSQRRIALMASVLNSSGLGLLSLCGFYLMPPFASFLLRSHHIIAETLEGVGFDIQTKYRKSQS</sequence>
<evidence type="ECO:0000313" key="2">
    <source>
        <dbReference type="EMBL" id="KAK4526777.1"/>
    </source>
</evidence>
<feature type="transmembrane region" description="Helical" evidence="1">
    <location>
        <begin position="55"/>
        <end position="76"/>
    </location>
</feature>
<protein>
    <submittedName>
        <fullName evidence="2">Uncharacterized protein</fullName>
    </submittedName>
</protein>
<keyword evidence="1" id="KW-1133">Transmembrane helix</keyword>
<keyword evidence="1" id="KW-0472">Membrane</keyword>